<keyword evidence="14" id="KW-1185">Reference proteome</keyword>
<evidence type="ECO:0000256" key="3">
    <source>
        <dbReference type="ARBA" id="ARBA00020819"/>
    </source>
</evidence>
<evidence type="ECO:0000256" key="6">
    <source>
        <dbReference type="ARBA" id="ARBA00022989"/>
    </source>
</evidence>
<protein>
    <recommendedName>
        <fullName evidence="3">Type VII secretion system accessory factor EsaA</fullName>
    </recommendedName>
</protein>
<evidence type="ECO:0000256" key="12">
    <source>
        <dbReference type="SAM" id="Phobius"/>
    </source>
</evidence>
<dbReference type="AlphaFoldDB" id="A0A6N7QXG9"/>
<evidence type="ECO:0000256" key="2">
    <source>
        <dbReference type="ARBA" id="ARBA00008338"/>
    </source>
</evidence>
<dbReference type="InterPro" id="IPR023838">
    <property type="entry name" value="T7SS_EsaA"/>
</dbReference>
<feature type="compositionally biased region" description="Acidic residues" evidence="11">
    <location>
        <begin position="545"/>
        <end position="561"/>
    </location>
</feature>
<keyword evidence="6 12" id="KW-1133">Transmembrane helix</keyword>
<feature type="compositionally biased region" description="Acidic residues" evidence="11">
    <location>
        <begin position="625"/>
        <end position="689"/>
    </location>
</feature>
<feature type="transmembrane region" description="Helical" evidence="12">
    <location>
        <begin position="1077"/>
        <end position="1099"/>
    </location>
</feature>
<evidence type="ECO:0000256" key="1">
    <source>
        <dbReference type="ARBA" id="ARBA00004651"/>
    </source>
</evidence>
<evidence type="ECO:0000256" key="8">
    <source>
        <dbReference type="ARBA" id="ARBA00023136"/>
    </source>
</evidence>
<name>A0A6N7QXG9_9BACI</name>
<feature type="coiled-coil region" evidence="10">
    <location>
        <begin position="807"/>
        <end position="862"/>
    </location>
</feature>
<evidence type="ECO:0000256" key="5">
    <source>
        <dbReference type="ARBA" id="ARBA00022692"/>
    </source>
</evidence>
<sequence>MKKKILQLSIFLVLILTLIIGLSYVSLDRDTTSQDVDIQEDRMSIALVNEDDGATFDGVELGFGDAFVQSINQNNHEWFVVSRGVAESGLERNTYDMMIVIPKDFTEKALSIDSESPEQVVLNYKINASDSEAVRAQAEETASNILNDFNRRIIDVYFASVIGNLQEAQDNVANFVEEYEELTYTYNNAVHNPLSSYTNQFTMIKDNTEVSKDSFGGFENTLNSYEENLVEQLGSFEDYQSNIQDVEETQQSNSAIHNDFAEQLNGFQNGLDNGDVNSQLKNLQDTNDYINAQFQLNNENQEDPLENLAFHTRGLQNRLNTALQSIEEEQENFDIVAINSNVKERLATFIDEAFDGNDQVTALLASQQDRLLDRVEDQIAQLPSLDEEALEESDLSPEMIKEIQNVMKVTKKYNDEFNEVYPVNRDLILPEHIQALKEDLNINGVELKDTVILPESEKPLREFKVTDIPEGFAISRLSIQLPDGEDHTIYNYQENDEIELPTYQNGKFTVTLTLRLKDDYLDQPLDVYDMKRWKWELYQIDEEDAEQLEQDDEAEEEEPMTEEPTQIVASYTVAQPVDDTGETDEDTETDSSTDQDDGPGNDDQNNNQEDSSNSNDGENEHDQSDENTGEDSDESNQDGENPGENDGSEEGSEEDPVEDDGSTGEEEETPGEDGENNDEEENPNENEEEQKEIEIVEIDHHYIRHTVKTPVIDDATEDLIRAVEDTIAPYQRLLASYEAYFGLDLACNDVDPDSKDCASVDQDESLTELASDQSLYALFNKDVGELLTDYIADQVIADVTEEIREPLANYEKQMEEYRRYINTTIAQADELASTVVNTREAARILNENLQATLENITEWREQSLSLIDSQSEIQNTNEQEQQMVMSLSEGFQPVFSQSQTLADQASNNLNEAETVYQTFERIDEQADTIQQSGSDLIQEAEVLATNMTNKLMSDQEFVDNFTNVMANSRIGDRQNEDLYDFLANPVETRNEGVIVERADTFTAYFLVLICFLVALFTGYGISTISQKRMAENQFEEEKSIVSQNGLITGIIASVGVLEGLVLGLVSAYLLQISGGKLILWTGLLILIMFTMVLTATYLLRQLKMIGMFLLLGVLSMYLFLTNALTNSLSGVGDWRDFSPLQYVERLLNRVVQGSSDYGFIVFGLIVIALLAVLANLLVVTRKSSQVTEDDENVA</sequence>
<dbReference type="EMBL" id="WJEE01000020">
    <property type="protein sequence ID" value="MRI66747.1"/>
    <property type="molecule type" value="Genomic_DNA"/>
</dbReference>
<comment type="caution">
    <text evidence="13">The sequence shown here is derived from an EMBL/GenBank/DDBJ whole genome shotgun (WGS) entry which is preliminary data.</text>
</comment>
<evidence type="ECO:0000256" key="7">
    <source>
        <dbReference type="ARBA" id="ARBA00023026"/>
    </source>
</evidence>
<feature type="transmembrane region" description="Helical" evidence="12">
    <location>
        <begin position="1106"/>
        <end position="1125"/>
    </location>
</feature>
<feature type="region of interest" description="Disordered" evidence="11">
    <location>
        <begin position="545"/>
        <end position="689"/>
    </location>
</feature>
<dbReference type="NCBIfam" id="TIGR03929">
    <property type="entry name" value="T7_esaA_Nterm"/>
    <property type="match status" value="1"/>
</dbReference>
<proteinExistence type="inferred from homology"/>
<keyword evidence="5 12" id="KW-0812">Transmembrane</keyword>
<evidence type="ECO:0000256" key="10">
    <source>
        <dbReference type="SAM" id="Coils"/>
    </source>
</evidence>
<evidence type="ECO:0000313" key="13">
    <source>
        <dbReference type="EMBL" id="MRI66747.1"/>
    </source>
</evidence>
<organism evidence="13 14">
    <name type="scientific">Gracilibacillus thailandensis</name>
    <dbReference type="NCBI Taxonomy" id="563735"/>
    <lineage>
        <taxon>Bacteria</taxon>
        <taxon>Bacillati</taxon>
        <taxon>Bacillota</taxon>
        <taxon>Bacilli</taxon>
        <taxon>Bacillales</taxon>
        <taxon>Bacillaceae</taxon>
        <taxon>Gracilibacillus</taxon>
    </lineage>
</organism>
<feature type="transmembrane region" description="Helical" evidence="12">
    <location>
        <begin position="1045"/>
        <end position="1071"/>
    </location>
</feature>
<evidence type="ECO:0000256" key="11">
    <source>
        <dbReference type="SAM" id="MobiDB-lite"/>
    </source>
</evidence>
<feature type="transmembrane region" description="Helical" evidence="12">
    <location>
        <begin position="1157"/>
        <end position="1178"/>
    </location>
</feature>
<keyword evidence="8 12" id="KW-0472">Membrane</keyword>
<keyword evidence="4" id="KW-1003">Cell membrane</keyword>
<dbReference type="RefSeq" id="WP_153835418.1">
    <property type="nucleotide sequence ID" value="NZ_JBHUMW010000011.1"/>
</dbReference>
<dbReference type="PANTHER" id="PTHR43077:SF10">
    <property type="entry name" value="TRANSPORT PERMEASE PROTEIN"/>
    <property type="match status" value="1"/>
</dbReference>
<accession>A0A6N7QXG9</accession>
<keyword evidence="10" id="KW-0175">Coiled coil</keyword>
<evidence type="ECO:0000313" key="14">
    <source>
        <dbReference type="Proteomes" id="UP000435187"/>
    </source>
</evidence>
<comment type="subcellular location">
    <subcellularLocation>
        <location evidence="1">Cell membrane</location>
        <topology evidence="1">Multi-pass membrane protein</topology>
    </subcellularLocation>
</comment>
<keyword evidence="7" id="KW-0843">Virulence</keyword>
<feature type="compositionally biased region" description="Acidic residues" evidence="11">
    <location>
        <begin position="579"/>
        <end position="600"/>
    </location>
</feature>
<evidence type="ECO:0000256" key="4">
    <source>
        <dbReference type="ARBA" id="ARBA00022475"/>
    </source>
</evidence>
<dbReference type="GO" id="GO:0005886">
    <property type="term" value="C:plasma membrane"/>
    <property type="evidence" value="ECO:0007669"/>
    <property type="project" value="UniProtKB-SubCell"/>
</dbReference>
<gene>
    <name evidence="13" type="primary">esaA</name>
    <name evidence="13" type="ORF">GH885_10425</name>
</gene>
<feature type="transmembrane region" description="Helical" evidence="12">
    <location>
        <begin position="1003"/>
        <end position="1024"/>
    </location>
</feature>
<comment type="similarity">
    <text evidence="2">Belongs to the EsaA family.</text>
</comment>
<feature type="compositionally biased region" description="Low complexity" evidence="11">
    <location>
        <begin position="601"/>
        <end position="616"/>
    </location>
</feature>
<dbReference type="InterPro" id="IPR051328">
    <property type="entry name" value="T7SS_ABC-Transporter"/>
</dbReference>
<dbReference type="Proteomes" id="UP000435187">
    <property type="component" value="Unassembled WGS sequence"/>
</dbReference>
<reference evidence="13 14" key="1">
    <citation type="submission" date="2019-10" db="EMBL/GenBank/DDBJ databases">
        <title>Gracilibacillus salitolerans sp. nov., a moderate halophile isolated from a saline soil in northwest China.</title>
        <authorList>
            <person name="Gan L."/>
        </authorList>
    </citation>
    <scope>NUCLEOTIDE SEQUENCE [LARGE SCALE GENOMIC DNA]</scope>
    <source>
        <strain evidence="13 14">TP2-8</strain>
    </source>
</reference>
<dbReference type="PANTHER" id="PTHR43077">
    <property type="entry name" value="TRANSPORT PERMEASE YVFS-RELATED"/>
    <property type="match status" value="1"/>
</dbReference>
<evidence type="ECO:0000256" key="9">
    <source>
        <dbReference type="ARBA" id="ARBA00046722"/>
    </source>
</evidence>
<comment type="subunit">
    <text evidence="9">Homodimer. Interacts with EssB.</text>
</comment>